<gene>
    <name evidence="2" type="ORF">MJA45_24160</name>
</gene>
<dbReference type="InterPro" id="IPR016181">
    <property type="entry name" value="Acyl_CoA_acyltransferase"/>
</dbReference>
<dbReference type="RefSeq" id="WP_315604454.1">
    <property type="nucleotide sequence ID" value="NZ_CP130318.1"/>
</dbReference>
<dbReference type="GO" id="GO:0005737">
    <property type="term" value="C:cytoplasm"/>
    <property type="evidence" value="ECO:0007669"/>
    <property type="project" value="TreeGrafter"/>
</dbReference>
<dbReference type="PANTHER" id="PTHR43441:SF2">
    <property type="entry name" value="FAMILY ACETYLTRANSFERASE, PUTATIVE (AFU_ORTHOLOGUE AFUA_7G00850)-RELATED"/>
    <property type="match status" value="1"/>
</dbReference>
<dbReference type="GO" id="GO:0008999">
    <property type="term" value="F:protein-N-terminal-alanine acetyltransferase activity"/>
    <property type="evidence" value="ECO:0007669"/>
    <property type="project" value="TreeGrafter"/>
</dbReference>
<proteinExistence type="predicted"/>
<keyword evidence="3" id="KW-1185">Reference proteome</keyword>
<dbReference type="AlphaFoldDB" id="A0AA96LCB5"/>
<dbReference type="InterPro" id="IPR051908">
    <property type="entry name" value="Ribosomal_N-acetyltransferase"/>
</dbReference>
<dbReference type="Gene3D" id="3.40.630.30">
    <property type="match status" value="1"/>
</dbReference>
<feature type="domain" description="N-acetyltransferase" evidence="1">
    <location>
        <begin position="11"/>
        <end position="176"/>
    </location>
</feature>
<sequence>MVTNIWSGTKVRLRPVQPTDWRAFHENDQDSEGARLCDSLHFPRSEEGTKAWAERTSSMGVEGDNIFLAVETLEGTLVGSITANHCDRRNGTFKYGVAVFRSHWRRGYASEAIRILLHYYFQELRYRKANAHVYAFNEGSRALQEHLGFIQEGILRDMIFTQGRHYDEYVYGLTKDEFEELNRLYKASYERSEGKQ</sequence>
<dbReference type="GO" id="GO:1990189">
    <property type="term" value="F:protein N-terminal-serine acetyltransferase activity"/>
    <property type="evidence" value="ECO:0007669"/>
    <property type="project" value="TreeGrafter"/>
</dbReference>
<dbReference type="Pfam" id="PF13302">
    <property type="entry name" value="Acetyltransf_3"/>
    <property type="match status" value="1"/>
</dbReference>
<accession>A0AA96LCB5</accession>
<evidence type="ECO:0000313" key="2">
    <source>
        <dbReference type="EMBL" id="WNQ10680.1"/>
    </source>
</evidence>
<protein>
    <submittedName>
        <fullName evidence="2">GNAT family N-acetyltransferase</fullName>
    </submittedName>
</protein>
<dbReference type="SUPFAM" id="SSF55729">
    <property type="entry name" value="Acyl-CoA N-acyltransferases (Nat)"/>
    <property type="match status" value="1"/>
</dbReference>
<dbReference type="PANTHER" id="PTHR43441">
    <property type="entry name" value="RIBOSOMAL-PROTEIN-SERINE ACETYLTRANSFERASE"/>
    <property type="match status" value="1"/>
</dbReference>
<evidence type="ECO:0000259" key="1">
    <source>
        <dbReference type="PROSITE" id="PS51186"/>
    </source>
</evidence>
<evidence type="ECO:0000313" key="3">
    <source>
        <dbReference type="Proteomes" id="UP001305702"/>
    </source>
</evidence>
<dbReference type="InterPro" id="IPR000182">
    <property type="entry name" value="GNAT_dom"/>
</dbReference>
<dbReference type="KEGG" id="paun:MJA45_24160"/>
<organism evidence="2 3">
    <name type="scientific">Paenibacillus aurantius</name>
    <dbReference type="NCBI Taxonomy" id="2918900"/>
    <lineage>
        <taxon>Bacteria</taxon>
        <taxon>Bacillati</taxon>
        <taxon>Bacillota</taxon>
        <taxon>Bacilli</taxon>
        <taxon>Bacillales</taxon>
        <taxon>Paenibacillaceae</taxon>
        <taxon>Paenibacillus</taxon>
    </lineage>
</organism>
<dbReference type="EMBL" id="CP130318">
    <property type="protein sequence ID" value="WNQ10680.1"/>
    <property type="molecule type" value="Genomic_DNA"/>
</dbReference>
<dbReference type="PROSITE" id="PS51186">
    <property type="entry name" value="GNAT"/>
    <property type="match status" value="1"/>
</dbReference>
<name>A0AA96LCB5_9BACL</name>
<dbReference type="Proteomes" id="UP001305702">
    <property type="component" value="Chromosome"/>
</dbReference>
<reference evidence="2 3" key="1">
    <citation type="submission" date="2022-02" db="EMBL/GenBank/DDBJ databases">
        <title>Paenibacillus sp. MBLB1776 Whole Genome Shotgun Sequencing.</title>
        <authorList>
            <person name="Hwang C.Y."/>
            <person name="Cho E.-S."/>
            <person name="Seo M.-J."/>
        </authorList>
    </citation>
    <scope>NUCLEOTIDE SEQUENCE [LARGE SCALE GENOMIC DNA]</scope>
    <source>
        <strain evidence="2 3">MBLB1776</strain>
    </source>
</reference>